<accession>L9KLG9</accession>
<dbReference type="AlphaFoldDB" id="L9KLG9"/>
<feature type="compositionally biased region" description="Polar residues" evidence="1">
    <location>
        <begin position="249"/>
        <end position="261"/>
    </location>
</feature>
<dbReference type="GO" id="GO:0030246">
    <property type="term" value="F:carbohydrate binding"/>
    <property type="evidence" value="ECO:0007669"/>
    <property type="project" value="UniProtKB-KW"/>
</dbReference>
<keyword evidence="2" id="KW-0472">Membrane</keyword>
<dbReference type="PANTHER" id="PTHR17384:SF7">
    <property type="entry name" value="P-SELECTIN GLYCOPROTEIN LIGAND 1"/>
    <property type="match status" value="1"/>
</dbReference>
<evidence type="ECO:0000313" key="5">
    <source>
        <dbReference type="Proteomes" id="UP000011518"/>
    </source>
</evidence>
<organism evidence="4 5">
    <name type="scientific">Tupaia chinensis</name>
    <name type="common">Chinese tree shrew</name>
    <name type="synonym">Tupaia belangeri chinensis</name>
    <dbReference type="NCBI Taxonomy" id="246437"/>
    <lineage>
        <taxon>Eukaryota</taxon>
        <taxon>Metazoa</taxon>
        <taxon>Chordata</taxon>
        <taxon>Craniata</taxon>
        <taxon>Vertebrata</taxon>
        <taxon>Euteleostomi</taxon>
        <taxon>Mammalia</taxon>
        <taxon>Eutheria</taxon>
        <taxon>Euarchontoglires</taxon>
        <taxon>Scandentia</taxon>
        <taxon>Tupaiidae</taxon>
        <taxon>Tupaia</taxon>
    </lineage>
</organism>
<reference evidence="5" key="2">
    <citation type="journal article" date="2013" name="Nat. Commun.">
        <title>Genome of the Chinese tree shrew.</title>
        <authorList>
            <person name="Fan Y."/>
            <person name="Huang Z.Y."/>
            <person name="Cao C.C."/>
            <person name="Chen C.S."/>
            <person name="Chen Y.X."/>
            <person name="Fan D.D."/>
            <person name="He J."/>
            <person name="Hou H.L."/>
            <person name="Hu L."/>
            <person name="Hu X.T."/>
            <person name="Jiang X.T."/>
            <person name="Lai R."/>
            <person name="Lang Y.S."/>
            <person name="Liang B."/>
            <person name="Liao S.G."/>
            <person name="Mu D."/>
            <person name="Ma Y.Y."/>
            <person name="Niu Y.Y."/>
            <person name="Sun X.Q."/>
            <person name="Xia J.Q."/>
            <person name="Xiao J."/>
            <person name="Xiong Z.Q."/>
            <person name="Xu L."/>
            <person name="Yang L."/>
            <person name="Zhang Y."/>
            <person name="Zhao W."/>
            <person name="Zhao X.D."/>
            <person name="Zheng Y.T."/>
            <person name="Zhou J.M."/>
            <person name="Zhu Y.B."/>
            <person name="Zhang G.J."/>
            <person name="Wang J."/>
            <person name="Yao Y.G."/>
        </authorList>
    </citation>
    <scope>NUCLEOTIDE SEQUENCE [LARGE SCALE GENOMIC DNA]</scope>
</reference>
<evidence type="ECO:0000256" key="2">
    <source>
        <dbReference type="SAM" id="Phobius"/>
    </source>
</evidence>
<feature type="chain" id="PRO_5003999990" evidence="3">
    <location>
        <begin position="18"/>
        <end position="398"/>
    </location>
</feature>
<feature type="region of interest" description="Disordered" evidence="1">
    <location>
        <begin position="140"/>
        <end position="165"/>
    </location>
</feature>
<keyword evidence="2" id="KW-1133">Transmembrane helix</keyword>
<dbReference type="EMBL" id="KB320760">
    <property type="protein sequence ID" value="ELW63820.1"/>
    <property type="molecule type" value="Genomic_DNA"/>
</dbReference>
<feature type="region of interest" description="Disordered" evidence="1">
    <location>
        <begin position="216"/>
        <end position="300"/>
    </location>
</feature>
<dbReference type="GO" id="GO:0050901">
    <property type="term" value="P:leukocyte tethering or rolling"/>
    <property type="evidence" value="ECO:0007669"/>
    <property type="project" value="TreeGrafter"/>
</dbReference>
<dbReference type="GO" id="GO:0005886">
    <property type="term" value="C:plasma membrane"/>
    <property type="evidence" value="ECO:0007669"/>
    <property type="project" value="TreeGrafter"/>
</dbReference>
<dbReference type="InterPro" id="IPR026195">
    <property type="entry name" value="PSGL-1"/>
</dbReference>
<dbReference type="PANTHER" id="PTHR17384">
    <property type="entry name" value="P-SELECTIN GLYCOPROTEIN LIGAND-1"/>
    <property type="match status" value="1"/>
</dbReference>
<feature type="transmembrane region" description="Helical" evidence="2">
    <location>
        <begin position="308"/>
        <end position="330"/>
    </location>
</feature>
<feature type="region of interest" description="Disordered" evidence="1">
    <location>
        <begin position="361"/>
        <end position="398"/>
    </location>
</feature>
<evidence type="ECO:0000313" key="4">
    <source>
        <dbReference type="EMBL" id="ELW63820.1"/>
    </source>
</evidence>
<gene>
    <name evidence="4" type="ORF">TREES_T100018654</name>
</gene>
<dbReference type="STRING" id="246437.L9KLG9"/>
<dbReference type="FunCoup" id="L9KLG9">
    <property type="interactions" value="183"/>
</dbReference>
<keyword evidence="5" id="KW-1185">Reference proteome</keyword>
<dbReference type="eggNOG" id="KOG4818">
    <property type="taxonomic scope" value="Eukaryota"/>
</dbReference>
<dbReference type="Proteomes" id="UP000011518">
    <property type="component" value="Unassembled WGS sequence"/>
</dbReference>
<keyword evidence="2" id="KW-0812">Transmembrane</keyword>
<evidence type="ECO:0000256" key="1">
    <source>
        <dbReference type="SAM" id="MobiDB-lite"/>
    </source>
</evidence>
<feature type="compositionally biased region" description="Basic and acidic residues" evidence="1">
    <location>
        <begin position="383"/>
        <end position="392"/>
    </location>
</feature>
<feature type="region of interest" description="Disordered" evidence="1">
    <location>
        <begin position="81"/>
        <end position="128"/>
    </location>
</feature>
<feature type="signal peptide" evidence="3">
    <location>
        <begin position="1"/>
        <end position="17"/>
    </location>
</feature>
<name>L9KLG9_TUPCH</name>
<proteinExistence type="predicted"/>
<protein>
    <submittedName>
        <fullName evidence="4">p-selectin glycoprotein ligand 1</fullName>
    </submittedName>
</protein>
<keyword evidence="3" id="KW-0732">Signal</keyword>
<feature type="compositionally biased region" description="Low complexity" evidence="1">
    <location>
        <begin position="216"/>
        <end position="242"/>
    </location>
</feature>
<reference evidence="5" key="1">
    <citation type="submission" date="2012-07" db="EMBL/GenBank/DDBJ databases">
        <title>Genome of the Chinese tree shrew, a rising model animal genetically related to primates.</title>
        <authorList>
            <person name="Zhang G."/>
            <person name="Fan Y."/>
            <person name="Yao Y."/>
            <person name="Huang Z."/>
        </authorList>
    </citation>
    <scope>NUCLEOTIDE SEQUENCE [LARGE SCALE GENOMIC DNA]</scope>
</reference>
<dbReference type="InParanoid" id="L9KLG9"/>
<keyword evidence="4" id="KW-0430">Lectin</keyword>
<sequence>MSLRLLLLLSLLSPGSGFWLWEDGAKAAPGPLLVRDRRQVAFDDDMDEDYNPENTDPPEIIGNSTWLADSDLRLLTTMGTLGQRGSAGPGTPEPATAEVATRDSASLEEGRTATKTQSEGQATEWMPVTSDTLVSQPITEAPSTEGALSVGPKMESRPTGLSPTEALSTVPAATEALSTVPAATEALSTVPAATEALSTVPAATEALTMWPVATEAQTAQPAATEVETTEPTTLKALPTKPTVIEALSTERTTTEAPSTEPSAHEDTSGATHNLSDDVRNRGQVLPPRSSVAPSPTGPPDRMSVKQCLLAILILALVATVFLVCTGVLAVRLSRKTHTYPVRNYSPTEMVCISALLPEGGEGPPATANGGVPKAKSQGLLESGEDRDGDDLTLHSFLP</sequence>
<evidence type="ECO:0000256" key="3">
    <source>
        <dbReference type="SAM" id="SignalP"/>
    </source>
</evidence>